<name>A0A8S4SPQ2_9NEOP</name>
<gene>
    <name evidence="1" type="primary">jg1700</name>
    <name evidence="1" type="ORF">PAEG_LOCUS27449</name>
</gene>
<comment type="caution">
    <text evidence="1">The sequence shown here is derived from an EMBL/GenBank/DDBJ whole genome shotgun (WGS) entry which is preliminary data.</text>
</comment>
<evidence type="ECO:0000313" key="1">
    <source>
        <dbReference type="EMBL" id="CAH2269167.1"/>
    </source>
</evidence>
<keyword evidence="2" id="KW-1185">Reference proteome</keyword>
<dbReference type="Proteomes" id="UP000838756">
    <property type="component" value="Unassembled WGS sequence"/>
</dbReference>
<organism evidence="1 2">
    <name type="scientific">Pararge aegeria aegeria</name>
    <dbReference type="NCBI Taxonomy" id="348720"/>
    <lineage>
        <taxon>Eukaryota</taxon>
        <taxon>Metazoa</taxon>
        <taxon>Ecdysozoa</taxon>
        <taxon>Arthropoda</taxon>
        <taxon>Hexapoda</taxon>
        <taxon>Insecta</taxon>
        <taxon>Pterygota</taxon>
        <taxon>Neoptera</taxon>
        <taxon>Endopterygota</taxon>
        <taxon>Lepidoptera</taxon>
        <taxon>Glossata</taxon>
        <taxon>Ditrysia</taxon>
        <taxon>Papilionoidea</taxon>
        <taxon>Nymphalidae</taxon>
        <taxon>Satyrinae</taxon>
        <taxon>Satyrini</taxon>
        <taxon>Parargina</taxon>
        <taxon>Pararge</taxon>
    </lineage>
</organism>
<reference evidence="1" key="1">
    <citation type="submission" date="2022-03" db="EMBL/GenBank/DDBJ databases">
        <authorList>
            <person name="Lindestad O."/>
        </authorList>
    </citation>
    <scope>NUCLEOTIDE SEQUENCE</scope>
</reference>
<dbReference type="EMBL" id="CAKXAJ010026501">
    <property type="protein sequence ID" value="CAH2269167.1"/>
    <property type="molecule type" value="Genomic_DNA"/>
</dbReference>
<proteinExistence type="predicted"/>
<sequence length="161" mass="18851">MRRVYHLQSKVPSADVSPRGCRTRRLREYYRRRRYASYATPLDTIACLRRVRRGVKVACDRDPLTPQLGRWRLRWVLVGILADASSASESHIPCWGLHSSDCAASDTNKTKRISQRPKKKRLMNQNRVVKCTELRTYRIHIQPFLHAVYCVHKQLKRPALV</sequence>
<evidence type="ECO:0000313" key="2">
    <source>
        <dbReference type="Proteomes" id="UP000838756"/>
    </source>
</evidence>
<accession>A0A8S4SPQ2</accession>
<protein>
    <submittedName>
        <fullName evidence="1">Jg1700 protein</fullName>
    </submittedName>
</protein>
<dbReference type="AlphaFoldDB" id="A0A8S4SPQ2"/>